<feature type="region of interest" description="Disordered" evidence="1">
    <location>
        <begin position="165"/>
        <end position="184"/>
    </location>
</feature>
<feature type="non-terminal residue" evidence="3">
    <location>
        <position position="1"/>
    </location>
</feature>
<dbReference type="SMART" id="SM00338">
    <property type="entry name" value="BRLZ"/>
    <property type="match status" value="1"/>
</dbReference>
<dbReference type="GO" id="GO:0003700">
    <property type="term" value="F:DNA-binding transcription factor activity"/>
    <property type="evidence" value="ECO:0007669"/>
    <property type="project" value="InterPro"/>
</dbReference>
<protein>
    <submittedName>
        <fullName evidence="3">Transcriptional factor nfil3 e4bp4</fullName>
    </submittedName>
</protein>
<dbReference type="Pfam" id="PF07716">
    <property type="entry name" value="bZIP_2"/>
    <property type="match status" value="1"/>
</dbReference>
<dbReference type="STRING" id="6182.A0A4Z2DE90"/>
<keyword evidence="4" id="KW-1185">Reference proteome</keyword>
<dbReference type="InterPro" id="IPR004827">
    <property type="entry name" value="bZIP"/>
</dbReference>
<evidence type="ECO:0000256" key="1">
    <source>
        <dbReference type="SAM" id="MobiDB-lite"/>
    </source>
</evidence>
<reference evidence="3 4" key="1">
    <citation type="submission" date="2019-03" db="EMBL/GenBank/DDBJ databases">
        <title>An improved genome assembly of the fluke Schistosoma japonicum.</title>
        <authorList>
            <person name="Hu W."/>
            <person name="Luo F."/>
            <person name="Yin M."/>
            <person name="Mo X."/>
            <person name="Sun C."/>
            <person name="Wu Q."/>
            <person name="Zhu B."/>
            <person name="Xiang M."/>
            <person name="Wang J."/>
            <person name="Wang Y."/>
            <person name="Zhang T."/>
            <person name="Xu B."/>
            <person name="Zheng H."/>
            <person name="Feng Z."/>
        </authorList>
    </citation>
    <scope>NUCLEOTIDE SEQUENCE [LARGE SCALE GENOMIC DNA]</scope>
    <source>
        <strain evidence="3">HuSjv2</strain>
        <tissue evidence="3">Worms</tissue>
    </source>
</reference>
<gene>
    <name evidence="3" type="ORF">EWB00_001955</name>
</gene>
<accession>A0A4Z2DE90</accession>
<dbReference type="Proteomes" id="UP000311919">
    <property type="component" value="Unassembled WGS sequence"/>
</dbReference>
<feature type="compositionally biased region" description="Basic and acidic residues" evidence="1">
    <location>
        <begin position="166"/>
        <end position="180"/>
    </location>
</feature>
<organism evidence="3 4">
    <name type="scientific">Schistosoma japonicum</name>
    <name type="common">Blood fluke</name>
    <dbReference type="NCBI Taxonomy" id="6182"/>
    <lineage>
        <taxon>Eukaryota</taxon>
        <taxon>Metazoa</taxon>
        <taxon>Spiralia</taxon>
        <taxon>Lophotrochozoa</taxon>
        <taxon>Platyhelminthes</taxon>
        <taxon>Trematoda</taxon>
        <taxon>Digenea</taxon>
        <taxon>Strigeidida</taxon>
        <taxon>Schistosomatoidea</taxon>
        <taxon>Schistosomatidae</taxon>
        <taxon>Schistosoma</taxon>
    </lineage>
</organism>
<proteinExistence type="predicted"/>
<dbReference type="EMBL" id="SKCS01000166">
    <property type="protein sequence ID" value="TNN14795.1"/>
    <property type="molecule type" value="Genomic_DNA"/>
</dbReference>
<dbReference type="OrthoDB" id="6277803at2759"/>
<dbReference type="Gene3D" id="1.20.5.170">
    <property type="match status" value="1"/>
</dbReference>
<name>A0A4Z2DE90_SCHJA</name>
<evidence type="ECO:0000259" key="2">
    <source>
        <dbReference type="SMART" id="SM00338"/>
    </source>
</evidence>
<dbReference type="CDD" id="cd14686">
    <property type="entry name" value="bZIP"/>
    <property type="match status" value="1"/>
</dbReference>
<feature type="region of interest" description="Disordered" evidence="1">
    <location>
        <begin position="40"/>
        <end position="63"/>
    </location>
</feature>
<dbReference type="AlphaFoldDB" id="A0A4Z2DE90"/>
<sequence length="307" mass="34884">YVVSDSTLTTTFNSLAGIDKRYQDRRRRNNEAVRRCRENKRARLLGNGSSNGSGRIENSEKLQSENRCLRSELTGLSMEVKALHHEMEMNEIGNDNYLDNNVSEIPKLTMSIDNSMDDVNSPRCQLPKEHIDCCQKKFSSTTSTIISSTLSDDDNNNNVQYSLLPDNEHSNHVDPNESEKPATNILRGRRRTLRKTSIHNKNTKVNISHHINHHQDTALDTTDMIISSTTQTINPNNDNDDIDLSPHPSIHHKQHTNTTNNNVIPSNILTTNENSYILPDKKKPNYFQLTNEYCATRNSGKEDSILT</sequence>
<evidence type="ECO:0000313" key="3">
    <source>
        <dbReference type="EMBL" id="TNN14795.1"/>
    </source>
</evidence>
<feature type="domain" description="BZIP" evidence="2">
    <location>
        <begin position="17"/>
        <end position="89"/>
    </location>
</feature>
<evidence type="ECO:0000313" key="4">
    <source>
        <dbReference type="Proteomes" id="UP000311919"/>
    </source>
</evidence>
<comment type="caution">
    <text evidence="3">The sequence shown here is derived from an EMBL/GenBank/DDBJ whole genome shotgun (WGS) entry which is preliminary data.</text>
</comment>